<keyword evidence="2" id="KW-1185">Reference proteome</keyword>
<evidence type="ECO:0000313" key="2">
    <source>
        <dbReference type="Proteomes" id="UP001152798"/>
    </source>
</evidence>
<gene>
    <name evidence="1" type="ORF">NEZAVI_LOCUS3487</name>
</gene>
<proteinExistence type="predicted"/>
<name>A0A9P0GYR3_NEZVI</name>
<dbReference type="Proteomes" id="UP001152798">
    <property type="component" value="Chromosome 2"/>
</dbReference>
<protein>
    <submittedName>
        <fullName evidence="1">Uncharacterized protein</fullName>
    </submittedName>
</protein>
<reference evidence="1" key="1">
    <citation type="submission" date="2022-01" db="EMBL/GenBank/DDBJ databases">
        <authorList>
            <person name="King R."/>
        </authorList>
    </citation>
    <scope>NUCLEOTIDE SEQUENCE</scope>
</reference>
<sequence length="268" mass="31752">MERAAMIRSLAAGIATCILKRLDEPILIMAIQSFKGNKVSAIPRRRPKNIPERALKKKKVVPICRHMKFPTGITTIKVKKRCIVHLKKHKKLKKMKDFVKHVTRRERVRFMENNIWTPVSHRHAAKRNILFYRDMKMHSIKDISSFEHTYKSHVTEPGINHWIDISPIINIATSSPPMNYNTNKEIYKEIKNENQFNETSNKSKVHKVNPNIILKKSLFRKLNKKESKNRNQEKLRPIRMLTRFPEVKSQMKSQRMIKHVYRHIPNNN</sequence>
<organism evidence="1 2">
    <name type="scientific">Nezara viridula</name>
    <name type="common">Southern green stink bug</name>
    <name type="synonym">Cimex viridulus</name>
    <dbReference type="NCBI Taxonomy" id="85310"/>
    <lineage>
        <taxon>Eukaryota</taxon>
        <taxon>Metazoa</taxon>
        <taxon>Ecdysozoa</taxon>
        <taxon>Arthropoda</taxon>
        <taxon>Hexapoda</taxon>
        <taxon>Insecta</taxon>
        <taxon>Pterygota</taxon>
        <taxon>Neoptera</taxon>
        <taxon>Paraneoptera</taxon>
        <taxon>Hemiptera</taxon>
        <taxon>Heteroptera</taxon>
        <taxon>Panheteroptera</taxon>
        <taxon>Pentatomomorpha</taxon>
        <taxon>Pentatomoidea</taxon>
        <taxon>Pentatomidae</taxon>
        <taxon>Pentatominae</taxon>
        <taxon>Nezara</taxon>
    </lineage>
</organism>
<accession>A0A9P0GYR3</accession>
<evidence type="ECO:0000313" key="1">
    <source>
        <dbReference type="EMBL" id="CAH1392714.1"/>
    </source>
</evidence>
<dbReference type="AlphaFoldDB" id="A0A9P0GYR3"/>
<dbReference type="EMBL" id="OV725078">
    <property type="protein sequence ID" value="CAH1392714.1"/>
    <property type="molecule type" value="Genomic_DNA"/>
</dbReference>